<dbReference type="OrthoDB" id="7428067at2"/>
<keyword evidence="3" id="KW-1185">Reference proteome</keyword>
<protein>
    <submittedName>
        <fullName evidence="2">Uncharacterized protein</fullName>
    </submittedName>
</protein>
<comment type="caution">
    <text evidence="2">The sequence shown here is derived from an EMBL/GenBank/DDBJ whole genome shotgun (WGS) entry which is preliminary data.</text>
</comment>
<feature type="region of interest" description="Disordered" evidence="1">
    <location>
        <begin position="288"/>
        <end position="312"/>
    </location>
</feature>
<reference evidence="2 3" key="1">
    <citation type="submission" date="2019-04" db="EMBL/GenBank/DDBJ databases">
        <title>Altererythrobacter aquimixticola sp. nov., isolated from sediment of junction between the ocean and a freshwater spring.</title>
        <authorList>
            <person name="Yoon J.-H."/>
        </authorList>
    </citation>
    <scope>NUCLEOTIDE SEQUENCE [LARGE SCALE GENOMIC DNA]</scope>
    <source>
        <strain evidence="2 3">SSKS-13</strain>
    </source>
</reference>
<dbReference type="Proteomes" id="UP000309389">
    <property type="component" value="Unassembled WGS sequence"/>
</dbReference>
<proteinExistence type="predicted"/>
<dbReference type="AlphaFoldDB" id="A0A4T3F0D1"/>
<sequence>MSEELEVIPAPDSVFDARRRAVFCERLSHAGNVRLACKVAGVSAQTAYRARRADADFRACWDAALVLARAAAEEELADRALNGVEEEVFYHGEVVAMRRRYDARLLLAHLARLDRLADKAEANLPPEDFDLALARLERGEAVARPARADRVAEDALAEAPWGPFPDYTGDGFVDGVPIVEAALQWLERKEREEGEEPDEGLDEDEDVVGADEPASDEAEGLEECPSGEDQPEPVVEPGPEPLRPIHRAPDPAELRWQEFVSGDLPPGQCSMCSIGECVEHGVGLALGTQTGQRPARPISLPAAPTPRCHDRR</sequence>
<dbReference type="EMBL" id="SSHH01000002">
    <property type="protein sequence ID" value="TIX50384.1"/>
    <property type="molecule type" value="Genomic_DNA"/>
</dbReference>
<dbReference type="RefSeq" id="WP_136693403.1">
    <property type="nucleotide sequence ID" value="NZ_SSHH01000002.1"/>
</dbReference>
<organism evidence="2 3">
    <name type="scientific">Alteraurantiacibacter aquimixticola</name>
    <dbReference type="NCBI Taxonomy" id="2489173"/>
    <lineage>
        <taxon>Bacteria</taxon>
        <taxon>Pseudomonadati</taxon>
        <taxon>Pseudomonadota</taxon>
        <taxon>Alphaproteobacteria</taxon>
        <taxon>Sphingomonadales</taxon>
        <taxon>Erythrobacteraceae</taxon>
        <taxon>Alteraurantiacibacter</taxon>
    </lineage>
</organism>
<accession>A0A4T3F0D1</accession>
<feature type="region of interest" description="Disordered" evidence="1">
    <location>
        <begin position="189"/>
        <end position="247"/>
    </location>
</feature>
<evidence type="ECO:0000313" key="2">
    <source>
        <dbReference type="EMBL" id="TIX50384.1"/>
    </source>
</evidence>
<evidence type="ECO:0000313" key="3">
    <source>
        <dbReference type="Proteomes" id="UP000309389"/>
    </source>
</evidence>
<feature type="compositionally biased region" description="Acidic residues" evidence="1">
    <location>
        <begin position="193"/>
        <end position="231"/>
    </location>
</feature>
<name>A0A4T3F0D1_9SPHN</name>
<gene>
    <name evidence="2" type="ORF">E5222_08905</name>
</gene>
<evidence type="ECO:0000256" key="1">
    <source>
        <dbReference type="SAM" id="MobiDB-lite"/>
    </source>
</evidence>